<dbReference type="Proteomes" id="UP000530928">
    <property type="component" value="Unassembled WGS sequence"/>
</dbReference>
<accession>A0A7W0CUX0</accession>
<gene>
    <name evidence="2" type="ORF">HNR30_009202</name>
</gene>
<dbReference type="RefSeq" id="WP_181616468.1">
    <property type="nucleotide sequence ID" value="NZ_BAABAM010000015.1"/>
</dbReference>
<feature type="transmembrane region" description="Helical" evidence="1">
    <location>
        <begin position="49"/>
        <end position="68"/>
    </location>
</feature>
<sequence>MADHKDLQDWFGKLAQQLPEDGPLIAERVADLAIRQRHFAMLNTLATGYLNGTATFGLGVALLTRAAMSDELGRAARRTLYQWSRQSPPRHAAVVAICTGPLAEASLAWR</sequence>
<dbReference type="AlphaFoldDB" id="A0A7W0CUX0"/>
<protein>
    <submittedName>
        <fullName evidence="2">Uncharacterized protein</fullName>
    </submittedName>
</protein>
<keyword evidence="1" id="KW-0812">Transmembrane</keyword>
<evidence type="ECO:0000313" key="3">
    <source>
        <dbReference type="Proteomes" id="UP000530928"/>
    </source>
</evidence>
<evidence type="ECO:0000313" key="2">
    <source>
        <dbReference type="EMBL" id="MBA2897796.1"/>
    </source>
</evidence>
<keyword evidence="1" id="KW-1133">Transmembrane helix</keyword>
<dbReference type="EMBL" id="JACDUR010000013">
    <property type="protein sequence ID" value="MBA2897796.1"/>
    <property type="molecule type" value="Genomic_DNA"/>
</dbReference>
<evidence type="ECO:0000256" key="1">
    <source>
        <dbReference type="SAM" id="Phobius"/>
    </source>
</evidence>
<keyword evidence="3" id="KW-1185">Reference proteome</keyword>
<proteinExistence type="predicted"/>
<organism evidence="2 3">
    <name type="scientific">Nonomuraea soli</name>
    <dbReference type="NCBI Taxonomy" id="1032476"/>
    <lineage>
        <taxon>Bacteria</taxon>
        <taxon>Bacillati</taxon>
        <taxon>Actinomycetota</taxon>
        <taxon>Actinomycetes</taxon>
        <taxon>Streptosporangiales</taxon>
        <taxon>Streptosporangiaceae</taxon>
        <taxon>Nonomuraea</taxon>
    </lineage>
</organism>
<reference evidence="2 3" key="1">
    <citation type="submission" date="2020-07" db="EMBL/GenBank/DDBJ databases">
        <title>Genomic Encyclopedia of Type Strains, Phase IV (KMG-IV): sequencing the most valuable type-strain genomes for metagenomic binning, comparative biology and taxonomic classification.</title>
        <authorList>
            <person name="Goeker M."/>
        </authorList>
    </citation>
    <scope>NUCLEOTIDE SEQUENCE [LARGE SCALE GENOMIC DNA]</scope>
    <source>
        <strain evidence="2 3">DSM 45533</strain>
    </source>
</reference>
<comment type="caution">
    <text evidence="2">The sequence shown here is derived from an EMBL/GenBank/DDBJ whole genome shotgun (WGS) entry which is preliminary data.</text>
</comment>
<keyword evidence="1" id="KW-0472">Membrane</keyword>
<name>A0A7W0CUX0_9ACTN</name>